<comment type="caution">
    <text evidence="1">The sequence shown here is derived from an EMBL/GenBank/DDBJ whole genome shotgun (WGS) entry which is preliminary data.</text>
</comment>
<proteinExistence type="predicted"/>
<reference evidence="2" key="1">
    <citation type="journal article" date="2019" name="Int. J. Syst. Evol. Microbiol.">
        <title>The Global Catalogue of Microorganisms (GCM) 10K type strain sequencing project: providing services to taxonomists for standard genome sequencing and annotation.</title>
        <authorList>
            <consortium name="The Broad Institute Genomics Platform"/>
            <consortium name="The Broad Institute Genome Sequencing Center for Infectious Disease"/>
            <person name="Wu L."/>
            <person name="Ma J."/>
        </authorList>
    </citation>
    <scope>NUCLEOTIDE SEQUENCE [LARGE SCALE GENOMIC DNA]</scope>
    <source>
        <strain evidence="2">JCM 17326</strain>
    </source>
</reference>
<evidence type="ECO:0000313" key="2">
    <source>
        <dbReference type="Proteomes" id="UP001500630"/>
    </source>
</evidence>
<sequence>MHTPIGKGEAVAAWILHPDYRTPPVPTAGVPPGPWRHPDGGQIMNGAYERRHSERQVEIVTVWYGYALSHWLGPRMPRFASPMVSPWNPVLAQGLTVEPGSPAPYRDESWCDRWIAEALLYGRKPYGAFTLPADDALRWFAKSGGTGLVYQARADGDRIRVVAGTAESYAQLFDLDALIADYLEALPPELAEPEAAALDLHRCHSPALHYILSEDAEIRFARAPLSVRGLTLGYPPCETAARIAVEAQS</sequence>
<name>A0ABP6WXC2_9ACTN</name>
<dbReference type="EMBL" id="BAABDQ010000008">
    <property type="protein sequence ID" value="GAA3557467.1"/>
    <property type="molecule type" value="Genomic_DNA"/>
</dbReference>
<evidence type="ECO:0000313" key="1">
    <source>
        <dbReference type="EMBL" id="GAA3557467.1"/>
    </source>
</evidence>
<keyword evidence="2" id="KW-1185">Reference proteome</keyword>
<gene>
    <name evidence="1" type="ORF">GCM10022419_042660</name>
</gene>
<organism evidence="1 2">
    <name type="scientific">Nonomuraea rosea</name>
    <dbReference type="NCBI Taxonomy" id="638574"/>
    <lineage>
        <taxon>Bacteria</taxon>
        <taxon>Bacillati</taxon>
        <taxon>Actinomycetota</taxon>
        <taxon>Actinomycetes</taxon>
        <taxon>Streptosporangiales</taxon>
        <taxon>Streptosporangiaceae</taxon>
        <taxon>Nonomuraea</taxon>
    </lineage>
</organism>
<accession>A0ABP6WXC2</accession>
<protein>
    <submittedName>
        <fullName evidence="1">Uncharacterized protein</fullName>
    </submittedName>
</protein>
<dbReference type="Proteomes" id="UP001500630">
    <property type="component" value="Unassembled WGS sequence"/>
</dbReference>